<dbReference type="EMBL" id="FODE01000035">
    <property type="protein sequence ID" value="SEO11630.1"/>
    <property type="molecule type" value="Genomic_DNA"/>
</dbReference>
<dbReference type="AlphaFoldDB" id="A0A1H8M2X1"/>
<dbReference type="GO" id="GO:0016539">
    <property type="term" value="P:intein-mediated protein splicing"/>
    <property type="evidence" value="ECO:0007669"/>
    <property type="project" value="InterPro"/>
</dbReference>
<accession>A0A1H8M2X1</accession>
<dbReference type="Gene3D" id="2.170.16.10">
    <property type="entry name" value="Hedgehog/Intein (Hint) domain"/>
    <property type="match status" value="1"/>
</dbReference>
<proteinExistence type="predicted"/>
<dbReference type="SUPFAM" id="SSF51294">
    <property type="entry name" value="Hedgehog/intein (Hint) domain"/>
    <property type="match status" value="1"/>
</dbReference>
<feature type="domain" description="Hedgehog/Intein (Hint)" evidence="1">
    <location>
        <begin position="213"/>
        <end position="359"/>
    </location>
</feature>
<evidence type="ECO:0000259" key="1">
    <source>
        <dbReference type="Pfam" id="PF13403"/>
    </source>
</evidence>
<dbReference type="Proteomes" id="UP000199054">
    <property type="component" value="Unassembled WGS sequence"/>
</dbReference>
<evidence type="ECO:0000313" key="3">
    <source>
        <dbReference type="Proteomes" id="UP000199054"/>
    </source>
</evidence>
<keyword evidence="3" id="KW-1185">Reference proteome</keyword>
<dbReference type="InterPro" id="IPR036844">
    <property type="entry name" value="Hint_dom_sf"/>
</dbReference>
<dbReference type="PROSITE" id="PS50817">
    <property type="entry name" value="INTEIN_N_TER"/>
    <property type="match status" value="1"/>
</dbReference>
<dbReference type="RefSeq" id="WP_244519313.1">
    <property type="nucleotide sequence ID" value="NZ_CP067124.1"/>
</dbReference>
<organism evidence="2 3">
    <name type="scientific">Paracoccus alcaliphilus</name>
    <dbReference type="NCBI Taxonomy" id="34002"/>
    <lineage>
        <taxon>Bacteria</taxon>
        <taxon>Pseudomonadati</taxon>
        <taxon>Pseudomonadota</taxon>
        <taxon>Alphaproteobacteria</taxon>
        <taxon>Rhodobacterales</taxon>
        <taxon>Paracoccaceae</taxon>
        <taxon>Paracoccus</taxon>
    </lineage>
</organism>
<protein>
    <submittedName>
        <fullName evidence="2">Hint domain-containing protein</fullName>
    </submittedName>
</protein>
<evidence type="ECO:0000313" key="2">
    <source>
        <dbReference type="EMBL" id="SEO11630.1"/>
    </source>
</evidence>
<gene>
    <name evidence="2" type="ORF">SAMN04489859_103562</name>
</gene>
<dbReference type="InterPro" id="IPR028992">
    <property type="entry name" value="Hedgehog/Intein_dom"/>
</dbReference>
<name>A0A1H8M2X1_9RHOB</name>
<sequence length="416" mass="44540">MPYFTTLPDSLLDLDLDTPILSIGENTVLNTLPDSTEFSFFDVGVGGDDTLERGEGVSLLDENENPLQNLTYGGEATTSNANAGVTLTNPLFPPIPADFGSLNVTLNPVTGSIMSDAEGNVYFVSDEPLDEDHLSVTVDFSLLGLNAPTITVPISGLEDALADTIGDIPLIGALTNQITDLAMNAVQSTLDAAIQNMSYNPDGTFDIPEGQFTCFAAGTMIETQNGPVAVEDLEIGDMVLTKDEGYQPIRWIGTARIPAVTLSRKPNLRPIRIKAGALGEDVPSSDLLVSPQHRILVRSRIAQRMFGTVEVLVAAKQLLQLDGIDYDDGVASVEYVHILFDKHQVIVSNGAETESLFTGPQALEAVGEAARAEILELFPMLEEVGAIAEAARTIPSGRQARKLSMRLMQNKQAVVN</sequence>
<dbReference type="Pfam" id="PF13403">
    <property type="entry name" value="Hint_2"/>
    <property type="match status" value="1"/>
</dbReference>
<reference evidence="2 3" key="1">
    <citation type="submission" date="2016-10" db="EMBL/GenBank/DDBJ databases">
        <authorList>
            <person name="de Groot N.N."/>
        </authorList>
    </citation>
    <scope>NUCLEOTIDE SEQUENCE [LARGE SCALE GENOMIC DNA]</scope>
    <source>
        <strain evidence="2 3">DSM 8512</strain>
    </source>
</reference>
<dbReference type="InterPro" id="IPR006141">
    <property type="entry name" value="Intein_N"/>
</dbReference>
<dbReference type="STRING" id="34002.SAMN04489859_103562"/>